<dbReference type="Pfam" id="PF07715">
    <property type="entry name" value="Plug"/>
    <property type="match status" value="1"/>
</dbReference>
<evidence type="ECO:0000256" key="14">
    <source>
        <dbReference type="RuleBase" id="RU003357"/>
    </source>
</evidence>
<evidence type="ECO:0000256" key="7">
    <source>
        <dbReference type="ARBA" id="ARBA00023004"/>
    </source>
</evidence>
<dbReference type="InterPro" id="IPR010917">
    <property type="entry name" value="TonB_rcpt_CS"/>
</dbReference>
<evidence type="ECO:0000313" key="19">
    <source>
        <dbReference type="Proteomes" id="UP000321933"/>
    </source>
</evidence>
<dbReference type="PANTHER" id="PTHR32552">
    <property type="entry name" value="FERRICHROME IRON RECEPTOR-RELATED"/>
    <property type="match status" value="1"/>
</dbReference>
<dbReference type="OrthoDB" id="7051185at2"/>
<dbReference type="PANTHER" id="PTHR32552:SF81">
    <property type="entry name" value="TONB-DEPENDENT OUTER MEMBRANE RECEPTOR"/>
    <property type="match status" value="1"/>
</dbReference>
<dbReference type="GO" id="GO:0009279">
    <property type="term" value="C:cell outer membrane"/>
    <property type="evidence" value="ECO:0007669"/>
    <property type="project" value="UniProtKB-SubCell"/>
</dbReference>
<dbReference type="PROSITE" id="PS52016">
    <property type="entry name" value="TONB_DEPENDENT_REC_3"/>
    <property type="match status" value="1"/>
</dbReference>
<protein>
    <submittedName>
        <fullName evidence="18">TonB-dependent receptor</fullName>
    </submittedName>
</protein>
<keyword evidence="3 12" id="KW-1134">Transmembrane beta strand</keyword>
<keyword evidence="7" id="KW-0408">Iron</keyword>
<dbReference type="AlphaFoldDB" id="A0A5C8ZZH3"/>
<feature type="signal peptide" evidence="15">
    <location>
        <begin position="1"/>
        <end position="27"/>
    </location>
</feature>
<evidence type="ECO:0000256" key="5">
    <source>
        <dbReference type="ARBA" id="ARBA00022692"/>
    </source>
</evidence>
<evidence type="ECO:0000256" key="13">
    <source>
        <dbReference type="PROSITE-ProRule" id="PRU10144"/>
    </source>
</evidence>
<comment type="subcellular location">
    <subcellularLocation>
        <location evidence="1 12">Cell outer membrane</location>
        <topology evidence="1 12">Multi-pass membrane protein</topology>
    </subcellularLocation>
</comment>
<reference evidence="18 19" key="1">
    <citation type="submission" date="2019-08" db="EMBL/GenBank/DDBJ databases">
        <title>Parahaliea maris sp. nov., isolated from the surface seawater.</title>
        <authorList>
            <person name="Liu Y."/>
        </authorList>
    </citation>
    <scope>NUCLEOTIDE SEQUENCE [LARGE SCALE GENOMIC DNA]</scope>
    <source>
        <strain evidence="18 19">S2-26</strain>
    </source>
</reference>
<evidence type="ECO:0000256" key="9">
    <source>
        <dbReference type="ARBA" id="ARBA00023077"/>
    </source>
</evidence>
<evidence type="ECO:0000256" key="11">
    <source>
        <dbReference type="ARBA" id="ARBA00023237"/>
    </source>
</evidence>
<dbReference type="PROSITE" id="PS01156">
    <property type="entry name" value="TONB_DEPENDENT_REC_2"/>
    <property type="match status" value="1"/>
</dbReference>
<evidence type="ECO:0000256" key="4">
    <source>
        <dbReference type="ARBA" id="ARBA00022496"/>
    </source>
</evidence>
<dbReference type="InterPro" id="IPR039426">
    <property type="entry name" value="TonB-dep_rcpt-like"/>
</dbReference>
<feature type="domain" description="TonB-dependent receptor-like beta-barrel" evidence="16">
    <location>
        <begin position="242"/>
        <end position="691"/>
    </location>
</feature>
<dbReference type="GO" id="GO:0006826">
    <property type="term" value="P:iron ion transport"/>
    <property type="evidence" value="ECO:0007669"/>
    <property type="project" value="UniProtKB-KW"/>
</dbReference>
<accession>A0A5C8ZZH3</accession>
<keyword evidence="18" id="KW-0675">Receptor</keyword>
<keyword evidence="4" id="KW-0410">Iron transport</keyword>
<comment type="similarity">
    <text evidence="12 14">Belongs to the TonB-dependent receptor family.</text>
</comment>
<dbReference type="CDD" id="cd01347">
    <property type="entry name" value="ligand_gated_channel"/>
    <property type="match status" value="1"/>
</dbReference>
<keyword evidence="2 12" id="KW-0813">Transport</keyword>
<keyword evidence="19" id="KW-1185">Reference proteome</keyword>
<keyword evidence="11 12" id="KW-0998">Cell outer membrane</keyword>
<evidence type="ECO:0000259" key="17">
    <source>
        <dbReference type="Pfam" id="PF07715"/>
    </source>
</evidence>
<dbReference type="Pfam" id="PF00593">
    <property type="entry name" value="TonB_dep_Rec_b-barrel"/>
    <property type="match status" value="1"/>
</dbReference>
<feature type="short sequence motif" description="TonB C-terminal box" evidence="13">
    <location>
        <begin position="725"/>
        <end position="742"/>
    </location>
</feature>
<evidence type="ECO:0000256" key="15">
    <source>
        <dbReference type="SAM" id="SignalP"/>
    </source>
</evidence>
<evidence type="ECO:0000259" key="16">
    <source>
        <dbReference type="Pfam" id="PF00593"/>
    </source>
</evidence>
<keyword evidence="9 14" id="KW-0798">TonB box</keyword>
<keyword evidence="5 12" id="KW-0812">Transmembrane</keyword>
<feature type="domain" description="TonB-dependent receptor plug" evidence="17">
    <location>
        <begin position="49"/>
        <end position="158"/>
    </location>
</feature>
<evidence type="ECO:0000256" key="6">
    <source>
        <dbReference type="ARBA" id="ARBA00022729"/>
    </source>
</evidence>
<keyword evidence="8" id="KW-0406">Ion transport</keyword>
<proteinExistence type="inferred from homology"/>
<comment type="caution">
    <text evidence="18">The sequence shown here is derived from an EMBL/GenBank/DDBJ whole genome shotgun (WGS) entry which is preliminary data.</text>
</comment>
<evidence type="ECO:0000256" key="2">
    <source>
        <dbReference type="ARBA" id="ARBA00022448"/>
    </source>
</evidence>
<organism evidence="18 19">
    <name type="scientific">Parahaliea aestuarii</name>
    <dbReference type="NCBI Taxonomy" id="1852021"/>
    <lineage>
        <taxon>Bacteria</taxon>
        <taxon>Pseudomonadati</taxon>
        <taxon>Pseudomonadota</taxon>
        <taxon>Gammaproteobacteria</taxon>
        <taxon>Cellvibrionales</taxon>
        <taxon>Halieaceae</taxon>
        <taxon>Parahaliea</taxon>
    </lineage>
</organism>
<feature type="chain" id="PRO_5022807656" evidence="15">
    <location>
        <begin position="28"/>
        <end position="742"/>
    </location>
</feature>
<evidence type="ECO:0000256" key="10">
    <source>
        <dbReference type="ARBA" id="ARBA00023136"/>
    </source>
</evidence>
<dbReference type="Proteomes" id="UP000321933">
    <property type="component" value="Unassembled WGS sequence"/>
</dbReference>
<dbReference type="SUPFAM" id="SSF56935">
    <property type="entry name" value="Porins"/>
    <property type="match status" value="1"/>
</dbReference>
<evidence type="ECO:0000256" key="1">
    <source>
        <dbReference type="ARBA" id="ARBA00004571"/>
    </source>
</evidence>
<evidence type="ECO:0000256" key="3">
    <source>
        <dbReference type="ARBA" id="ARBA00022452"/>
    </source>
</evidence>
<dbReference type="InterPro" id="IPR036942">
    <property type="entry name" value="Beta-barrel_TonB_sf"/>
</dbReference>
<dbReference type="RefSeq" id="WP_148063993.1">
    <property type="nucleotide sequence ID" value="NZ_VRYZ01000003.1"/>
</dbReference>
<evidence type="ECO:0000313" key="18">
    <source>
        <dbReference type="EMBL" id="TXS92621.1"/>
    </source>
</evidence>
<keyword evidence="10 12" id="KW-0472">Membrane</keyword>
<sequence>MNSMLKRAPLALAVSLASLLPASPVLAQEAGVTALEEVVVTARKRSENLQDVPIAVSAFSAADLAIQGVDDITDLQYSLPNTTLQVSRGTNTTLTAYIRGIGQQDPLWGFEPGVGIYVDEVYIARPQGAVLDVLDVESIEVLRGPQGTLYGKNTIGGALKYTTRRVSNEPTFEVEGTLGDYRRRDLKVMGSVPIIEDTLFISGGAAVLKRDGYGEFRNTGADNYNKDIATGHLKMEWRASDSLRFILAGDKTRDESNPRGGYRLTPSLVTGQQPYDDVYDSDTSLPNKNLVETDGASLTAVWDINDQYQFKSISAYREGYTYTSIDFDATAVNSFDVPADYEDNQTTQEFQLNYTGDRLSAVGGLYYYSGDACGAFDVILGLSGITLENGGCVDTVSYSAYFQGAYDISEKLSVSLGGRYTRDEKDASVYRYVYPGAKFPEDDGTIIAVQSDFEDSDSWGEFTPHVGVNYQFSDDVMAYASYTSGFKSGGYDMRANIAANPDGDEPFDPETVNAYEIGFKSTLWDQRLRLNVAAFFNDYEDMQVTVQRAVGQNDFASQVLNAGASEMKGLELEAVAAITDRLTLNATFGYIDAEFTELVWYDPNAQMEVDVADEWVISNTPEYVYNLGMEYSIEIGNWNTSFLANLAYRDDVHIFEVPSALDEDGYTLYNASIVVRSPNERWTIGLHGKNLTDEEYRIAGYNFAATFDDQGNVIAPGLGGDDTVTGFYGDPRTVAFTVNYAF</sequence>
<dbReference type="InterPro" id="IPR000531">
    <property type="entry name" value="Beta-barrel_TonB"/>
</dbReference>
<gene>
    <name evidence="18" type="ORF">FVW59_09440</name>
</gene>
<keyword evidence="6 15" id="KW-0732">Signal</keyword>
<evidence type="ECO:0000256" key="12">
    <source>
        <dbReference type="PROSITE-ProRule" id="PRU01360"/>
    </source>
</evidence>
<evidence type="ECO:0000256" key="8">
    <source>
        <dbReference type="ARBA" id="ARBA00023065"/>
    </source>
</evidence>
<dbReference type="EMBL" id="VRYZ01000003">
    <property type="protein sequence ID" value="TXS92621.1"/>
    <property type="molecule type" value="Genomic_DNA"/>
</dbReference>
<dbReference type="Gene3D" id="2.40.170.20">
    <property type="entry name" value="TonB-dependent receptor, beta-barrel domain"/>
    <property type="match status" value="1"/>
</dbReference>
<name>A0A5C8ZZH3_9GAMM</name>
<dbReference type="InterPro" id="IPR012910">
    <property type="entry name" value="Plug_dom"/>
</dbReference>